<name>A0A5C3N2P6_9AGAM</name>
<accession>A0A5C3N2P6</accession>
<protein>
    <recommendedName>
        <fullName evidence="3">AB hydrolase-1 domain-containing protein</fullName>
    </recommendedName>
</protein>
<dbReference type="Gene3D" id="3.40.50.1820">
    <property type="entry name" value="alpha/beta hydrolase"/>
    <property type="match status" value="1"/>
</dbReference>
<dbReference type="InterPro" id="IPR029058">
    <property type="entry name" value="AB_hydrolase_fold"/>
</dbReference>
<reference evidence="1 2" key="1">
    <citation type="journal article" date="2019" name="Nat. Ecol. Evol.">
        <title>Megaphylogeny resolves global patterns of mushroom evolution.</title>
        <authorList>
            <person name="Varga T."/>
            <person name="Krizsan K."/>
            <person name="Foldi C."/>
            <person name="Dima B."/>
            <person name="Sanchez-Garcia M."/>
            <person name="Sanchez-Ramirez S."/>
            <person name="Szollosi G.J."/>
            <person name="Szarkandi J.G."/>
            <person name="Papp V."/>
            <person name="Albert L."/>
            <person name="Andreopoulos W."/>
            <person name="Angelini C."/>
            <person name="Antonin V."/>
            <person name="Barry K.W."/>
            <person name="Bougher N.L."/>
            <person name="Buchanan P."/>
            <person name="Buyck B."/>
            <person name="Bense V."/>
            <person name="Catcheside P."/>
            <person name="Chovatia M."/>
            <person name="Cooper J."/>
            <person name="Damon W."/>
            <person name="Desjardin D."/>
            <person name="Finy P."/>
            <person name="Geml J."/>
            <person name="Haridas S."/>
            <person name="Hughes K."/>
            <person name="Justo A."/>
            <person name="Karasinski D."/>
            <person name="Kautmanova I."/>
            <person name="Kiss B."/>
            <person name="Kocsube S."/>
            <person name="Kotiranta H."/>
            <person name="LaButti K.M."/>
            <person name="Lechner B.E."/>
            <person name="Liimatainen K."/>
            <person name="Lipzen A."/>
            <person name="Lukacs Z."/>
            <person name="Mihaltcheva S."/>
            <person name="Morgado L.N."/>
            <person name="Niskanen T."/>
            <person name="Noordeloos M.E."/>
            <person name="Ohm R.A."/>
            <person name="Ortiz-Santana B."/>
            <person name="Ovrebo C."/>
            <person name="Racz N."/>
            <person name="Riley R."/>
            <person name="Savchenko A."/>
            <person name="Shiryaev A."/>
            <person name="Soop K."/>
            <person name="Spirin V."/>
            <person name="Szebenyi C."/>
            <person name="Tomsovsky M."/>
            <person name="Tulloss R.E."/>
            <person name="Uehling J."/>
            <person name="Grigoriev I.V."/>
            <person name="Vagvolgyi C."/>
            <person name="Papp T."/>
            <person name="Martin F.M."/>
            <person name="Miettinen O."/>
            <person name="Hibbett D.S."/>
            <person name="Nagy L.G."/>
        </authorList>
    </citation>
    <scope>NUCLEOTIDE SEQUENCE [LARGE SCALE GENOMIC DNA]</scope>
    <source>
        <strain evidence="1 2">OMC1185</strain>
    </source>
</reference>
<dbReference type="AlphaFoldDB" id="A0A5C3N2P6"/>
<dbReference type="Proteomes" id="UP000305948">
    <property type="component" value="Unassembled WGS sequence"/>
</dbReference>
<dbReference type="EMBL" id="ML213513">
    <property type="protein sequence ID" value="TFK50378.1"/>
    <property type="molecule type" value="Genomic_DNA"/>
</dbReference>
<gene>
    <name evidence="1" type="ORF">OE88DRAFT_1645450</name>
</gene>
<sequence>MPTAPVDSSGTQLYYEDSGVPPNSSAYTTVVAIHGAFFHCGSFRRLLACGPAHGLRCISVNCRGYPLSTPYSLEELGIMREGDVHAQGLFLQARGLEIASLLVWLYRAGVVCPLEVMADRKQSGGLALYGWSAGNKEVLAFLAHADALPEESCRILAIILRSVILYDIPRFALGYSTSLLGLSQPFFQANVPSSCWSWLSAYYTHSPFYGDTSNLSQRPDADKTPTWDRLTAAERDSIMVYSDTELRFCKFDPRVVFKANYVRALLDPAIAKNVFPDLQVTVVIGEKSIWEAPTIGYIVDRDLQRSRHRGIKTRHIEVVVQRGANHFDRLCLFTSVCLSRAEMPKFDGFEFASAECASKPGNYHLSDTGLINMLLILSLKLFFNLFLHFLEHESETSDIDGGKRESSATDDFLTKDNRTCAAPITATIGKITDSNSYSIHLSLSPTRTISD</sequence>
<proteinExistence type="predicted"/>
<evidence type="ECO:0000313" key="2">
    <source>
        <dbReference type="Proteomes" id="UP000305948"/>
    </source>
</evidence>
<evidence type="ECO:0000313" key="1">
    <source>
        <dbReference type="EMBL" id="TFK50378.1"/>
    </source>
</evidence>
<organism evidence="1 2">
    <name type="scientific">Heliocybe sulcata</name>
    <dbReference type="NCBI Taxonomy" id="5364"/>
    <lineage>
        <taxon>Eukaryota</taxon>
        <taxon>Fungi</taxon>
        <taxon>Dikarya</taxon>
        <taxon>Basidiomycota</taxon>
        <taxon>Agaricomycotina</taxon>
        <taxon>Agaricomycetes</taxon>
        <taxon>Gloeophyllales</taxon>
        <taxon>Gloeophyllaceae</taxon>
        <taxon>Heliocybe</taxon>
    </lineage>
</organism>
<dbReference type="OrthoDB" id="5311491at2759"/>
<keyword evidence="2" id="KW-1185">Reference proteome</keyword>
<dbReference type="SUPFAM" id="SSF53474">
    <property type="entry name" value="alpha/beta-Hydrolases"/>
    <property type="match status" value="1"/>
</dbReference>
<evidence type="ECO:0008006" key="3">
    <source>
        <dbReference type="Google" id="ProtNLM"/>
    </source>
</evidence>